<dbReference type="PANTHER" id="PTHR13847">
    <property type="entry name" value="SARCOSINE DEHYDROGENASE-RELATED"/>
    <property type="match status" value="1"/>
</dbReference>
<dbReference type="PANTHER" id="PTHR13847:SF287">
    <property type="entry name" value="FAD-DEPENDENT OXIDOREDUCTASE DOMAIN-CONTAINING PROTEIN 1"/>
    <property type="match status" value="1"/>
</dbReference>
<keyword evidence="4" id="KW-1185">Reference proteome</keyword>
<dbReference type="GO" id="GO:0016491">
    <property type="term" value="F:oxidoreductase activity"/>
    <property type="evidence" value="ECO:0007669"/>
    <property type="project" value="UniProtKB-KW"/>
</dbReference>
<feature type="domain" description="FAD dependent oxidoreductase" evidence="2">
    <location>
        <begin position="5"/>
        <end position="349"/>
    </location>
</feature>
<organism evidence="3 4">
    <name type="scientific">Paracoccus chinensis</name>
    <dbReference type="NCBI Taxonomy" id="525640"/>
    <lineage>
        <taxon>Bacteria</taxon>
        <taxon>Pseudomonadati</taxon>
        <taxon>Pseudomonadota</taxon>
        <taxon>Alphaproteobacteria</taxon>
        <taxon>Rhodobacterales</taxon>
        <taxon>Paracoccaceae</taxon>
        <taxon>Paracoccus</taxon>
    </lineage>
</organism>
<sequence>MILRDVLIIGGGIHGCATALNLRHAGATVTLFEKDYAGRHASGVNAGGVRMLSRHVAEIPLSLRSMAIWERIGDLIDDDCALDCHGQVLVAESAADFETCKARVAELNRLGFTHEELLSAAEVRRILPAVAETCTGGIISRRDGAAQPARATTAYRRKAASLGADIREGVAAGLPRFQNGLWHVDAGGESFAAPKLVIAAGAWSGRIAAHLGEPIPLVPVAPMLMITSRVPRFIDPVVILRSRILSFKQFPNGTLLIGGGHLGQADIDTNSTVLDWRKLQISARTVSELFPVMRSATIVRAWAGIEGKLTDDLPVVGPSLRHKGLFYQCGFSLHGFQLGPAAGAAVAELVTEGRTPVDISGLSMARFNAA</sequence>
<protein>
    <submittedName>
        <fullName evidence="3">Sarcosine oxidase subunit beta</fullName>
    </submittedName>
</protein>
<dbReference type="InterPro" id="IPR036188">
    <property type="entry name" value="FAD/NAD-bd_sf"/>
</dbReference>
<dbReference type="Gene3D" id="3.50.50.60">
    <property type="entry name" value="FAD/NAD(P)-binding domain"/>
    <property type="match status" value="1"/>
</dbReference>
<dbReference type="GO" id="GO:0005737">
    <property type="term" value="C:cytoplasm"/>
    <property type="evidence" value="ECO:0007669"/>
    <property type="project" value="TreeGrafter"/>
</dbReference>
<gene>
    <name evidence="3" type="ORF">SAMN04487971_11465</name>
</gene>
<dbReference type="OrthoDB" id="9806452at2"/>
<keyword evidence="1" id="KW-0560">Oxidoreductase</keyword>
<proteinExistence type="predicted"/>
<dbReference type="EMBL" id="FNGE01000014">
    <property type="protein sequence ID" value="SDL60321.1"/>
    <property type="molecule type" value="Genomic_DNA"/>
</dbReference>
<dbReference type="RefSeq" id="WP_090756889.1">
    <property type="nucleotide sequence ID" value="NZ_FNGE01000014.1"/>
</dbReference>
<dbReference type="Proteomes" id="UP000199555">
    <property type="component" value="Unassembled WGS sequence"/>
</dbReference>
<evidence type="ECO:0000259" key="2">
    <source>
        <dbReference type="Pfam" id="PF01266"/>
    </source>
</evidence>
<evidence type="ECO:0000313" key="3">
    <source>
        <dbReference type="EMBL" id="SDL60321.1"/>
    </source>
</evidence>
<dbReference type="AlphaFoldDB" id="A0A1G9LEF1"/>
<accession>A0A1G9LEF1</accession>
<dbReference type="Pfam" id="PF01266">
    <property type="entry name" value="DAO"/>
    <property type="match status" value="1"/>
</dbReference>
<dbReference type="STRING" id="525640.SAMN04487971_11465"/>
<dbReference type="Gene3D" id="3.30.9.10">
    <property type="entry name" value="D-Amino Acid Oxidase, subunit A, domain 2"/>
    <property type="match status" value="1"/>
</dbReference>
<evidence type="ECO:0000256" key="1">
    <source>
        <dbReference type="ARBA" id="ARBA00023002"/>
    </source>
</evidence>
<dbReference type="InterPro" id="IPR006076">
    <property type="entry name" value="FAD-dep_OxRdtase"/>
</dbReference>
<reference evidence="4" key="1">
    <citation type="submission" date="2016-10" db="EMBL/GenBank/DDBJ databases">
        <authorList>
            <person name="Varghese N."/>
            <person name="Submissions S."/>
        </authorList>
    </citation>
    <scope>NUCLEOTIDE SEQUENCE [LARGE SCALE GENOMIC DNA]</scope>
    <source>
        <strain evidence="4">CGMCC 1.7655</strain>
    </source>
</reference>
<dbReference type="SUPFAM" id="SSF51905">
    <property type="entry name" value="FAD/NAD(P)-binding domain"/>
    <property type="match status" value="1"/>
</dbReference>
<evidence type="ECO:0000313" key="4">
    <source>
        <dbReference type="Proteomes" id="UP000199555"/>
    </source>
</evidence>
<name>A0A1G9LEF1_9RHOB</name>